<evidence type="ECO:0000313" key="3">
    <source>
        <dbReference type="Proteomes" id="UP000190092"/>
    </source>
</evidence>
<dbReference type="EMBL" id="FUWJ01000006">
    <property type="protein sequence ID" value="SKA21814.1"/>
    <property type="molecule type" value="Genomic_DNA"/>
</dbReference>
<keyword evidence="3" id="KW-1185">Reference proteome</keyword>
<proteinExistence type="predicted"/>
<organism evidence="2 3">
    <name type="scientific">Enhydrobacter aerosaccus</name>
    <dbReference type="NCBI Taxonomy" id="225324"/>
    <lineage>
        <taxon>Bacteria</taxon>
        <taxon>Pseudomonadati</taxon>
        <taxon>Pseudomonadota</taxon>
        <taxon>Alphaproteobacteria</taxon>
        <taxon>Hyphomicrobiales</taxon>
        <taxon>Enhydrobacter</taxon>
    </lineage>
</organism>
<keyword evidence="1" id="KW-1133">Transmembrane helix</keyword>
<dbReference type="GO" id="GO:0016788">
    <property type="term" value="F:hydrolase activity, acting on ester bonds"/>
    <property type="evidence" value="ECO:0007669"/>
    <property type="project" value="UniProtKB-ARBA"/>
</dbReference>
<dbReference type="InterPro" id="IPR036514">
    <property type="entry name" value="SGNH_hydro_sf"/>
</dbReference>
<keyword evidence="1" id="KW-0812">Transmembrane</keyword>
<dbReference type="SUPFAM" id="SSF52266">
    <property type="entry name" value="SGNH hydrolase"/>
    <property type="match status" value="1"/>
</dbReference>
<dbReference type="AlphaFoldDB" id="A0A1T4S0Q3"/>
<feature type="transmembrane region" description="Helical" evidence="1">
    <location>
        <begin position="23"/>
        <end position="48"/>
    </location>
</feature>
<dbReference type="Gene3D" id="3.40.50.1110">
    <property type="entry name" value="SGNH hydrolase"/>
    <property type="match status" value="1"/>
</dbReference>
<keyword evidence="1" id="KW-0472">Membrane</keyword>
<gene>
    <name evidence="2" type="ORF">SAMN02745126_04255</name>
</gene>
<dbReference type="Proteomes" id="UP000190092">
    <property type="component" value="Unassembled WGS sequence"/>
</dbReference>
<name>A0A1T4S0Q3_9HYPH</name>
<reference evidence="3" key="1">
    <citation type="submission" date="2017-02" db="EMBL/GenBank/DDBJ databases">
        <authorList>
            <person name="Varghese N."/>
            <person name="Submissions S."/>
        </authorList>
    </citation>
    <scope>NUCLEOTIDE SEQUENCE [LARGE SCALE GENOMIC DNA]</scope>
    <source>
        <strain evidence="3">ATCC 27094</strain>
    </source>
</reference>
<evidence type="ECO:0000256" key="1">
    <source>
        <dbReference type="SAM" id="Phobius"/>
    </source>
</evidence>
<evidence type="ECO:0000313" key="2">
    <source>
        <dbReference type="EMBL" id="SKA21814.1"/>
    </source>
</evidence>
<protein>
    <recommendedName>
        <fullName evidence="4">SGNH hydrolase-like domain-containing protein, acetyltransferase AlgX</fullName>
    </recommendedName>
</protein>
<sequence length="451" mass="50027">MLAHGIRALGVRLQMVGAMIKKVTFWAIYGGLLFVVTIGGLEFISFLVTPSWPAYELRPVAVPTDLVRQAAGGPETIPFYNSWSMKDRERSFEKPPGIRTRVIFNGDSFLEGMFSLAPLNEVVEARWASAGVRDMEAVNFGISATGPSQYYYRIADIGLALRPDAILLMFYPGNDFVTEGFSAQPHLPFVAERPLPSLLGGVAPHLTWQIVNRLGLSEIAGGNKGADNEYHVMTDAMKKSRAERTPLVAAYMKKQYFPDMSQALIESVLSRNDGSFWQPFERTDDKAEMLTGWLVASLIKWETGSQPLPHDAAEAEHMVEPRRIEATLSWLVALDDLAKAKGIKLIIAVAPMGSVDPAYVDFWRPWPRYYSWNLRQEANRRHLVAALRAKGFAPIDLEEDMNGIDGTYRLSDGHWTALGTAVVARRVGDDLLKWRASRGGGTAPSSEAVKQ</sequence>
<accession>A0A1T4S0Q3</accession>
<evidence type="ECO:0008006" key="4">
    <source>
        <dbReference type="Google" id="ProtNLM"/>
    </source>
</evidence>